<dbReference type="EMBL" id="JAEINI020000003">
    <property type="protein sequence ID" value="MCB5226583.1"/>
    <property type="molecule type" value="Genomic_DNA"/>
</dbReference>
<name>A0ABS8C2N2_9ALTE</name>
<accession>A0ABS8C2N2</accession>
<feature type="chain" id="PRO_5046820854" evidence="1">
    <location>
        <begin position="25"/>
        <end position="329"/>
    </location>
</feature>
<evidence type="ECO:0000313" key="2">
    <source>
        <dbReference type="EMBL" id="MCB5226583.1"/>
    </source>
</evidence>
<dbReference type="Proteomes" id="UP000633814">
    <property type="component" value="Unassembled WGS sequence"/>
</dbReference>
<dbReference type="SUPFAM" id="SSF48452">
    <property type="entry name" value="TPR-like"/>
    <property type="match status" value="1"/>
</dbReference>
<evidence type="ECO:0000313" key="3">
    <source>
        <dbReference type="Proteomes" id="UP000633814"/>
    </source>
</evidence>
<proteinExistence type="predicted"/>
<reference evidence="2 3" key="1">
    <citation type="submission" date="2021-10" db="EMBL/GenBank/DDBJ databases">
        <title>Alishewanella koreense sp. nov. isolated from seawater of southwestern coast in South Korea and the proposal for the reclassification of Rheinheimera perlucida and Rheinheimera tuosuensis as Arsukibacterium perlucida and Arsukibacterium tuosuensis.</title>
        <authorList>
            <person name="Kim K.H."/>
            <person name="Ruan W."/>
            <person name="Kim K.R."/>
            <person name="Baek J.H."/>
            <person name="Jeon C.O."/>
        </authorList>
    </citation>
    <scope>NUCLEOTIDE SEQUENCE [LARGE SCALE GENOMIC DNA]</scope>
    <source>
        <strain evidence="2 3">16-MA</strain>
    </source>
</reference>
<dbReference type="InterPro" id="IPR011990">
    <property type="entry name" value="TPR-like_helical_dom_sf"/>
</dbReference>
<feature type="signal peptide" evidence="1">
    <location>
        <begin position="1"/>
        <end position="24"/>
    </location>
</feature>
<gene>
    <name evidence="2" type="ORF">JAO78_007110</name>
</gene>
<keyword evidence="3" id="KW-1185">Reference proteome</keyword>
<evidence type="ECO:0000256" key="1">
    <source>
        <dbReference type="SAM" id="SignalP"/>
    </source>
</evidence>
<protein>
    <submittedName>
        <fullName evidence="2">Uncharacterized protein</fullName>
    </submittedName>
</protein>
<dbReference type="RefSeq" id="WP_226750671.1">
    <property type="nucleotide sequence ID" value="NZ_JAEINI020000003.1"/>
</dbReference>
<organism evidence="2 3">
    <name type="scientific">Alishewanella maricola</name>
    <dbReference type="NCBI Taxonomy" id="2795740"/>
    <lineage>
        <taxon>Bacteria</taxon>
        <taxon>Pseudomonadati</taxon>
        <taxon>Pseudomonadota</taxon>
        <taxon>Gammaproteobacteria</taxon>
        <taxon>Alteromonadales</taxon>
        <taxon>Alteromonadaceae</taxon>
        <taxon>Alishewanella</taxon>
    </lineage>
</organism>
<sequence>MSKSTYWRFAIGVMFSVVCGSAAATAVKAEHYAELVIQGKQAAQHQLHEDAEILWQLMAPRLASLPAIEQAQWWLAQADLLQFEHRFAEALTALEQVLALQQLHEPVYLMQARIALTRDDLTRATQACRALTGYSQIDVVATCLLEVQGRAGQLESSYTRLQQLHLRNSNSTEALQQWRLQILAEQAHLLGRYNEALEWLDYPNYFQQPEVMQRQMLDILLQTGRAAEVLALSGVCPKVDALPSDSLLVRVAYAEAQLGEQQCWREVTAQRMYLRELRADALHTADIAYYFSYVAPDGEKARYWAKQNMAVAQEPFDKQLLAAAQELAL</sequence>
<keyword evidence="1" id="KW-0732">Signal</keyword>
<dbReference type="Gene3D" id="1.25.40.10">
    <property type="entry name" value="Tetratricopeptide repeat domain"/>
    <property type="match status" value="1"/>
</dbReference>
<comment type="caution">
    <text evidence="2">The sequence shown here is derived from an EMBL/GenBank/DDBJ whole genome shotgun (WGS) entry which is preliminary data.</text>
</comment>